<gene>
    <name evidence="3" type="ORF">SM124_16825</name>
</gene>
<feature type="chain" id="PRO_5045372455" evidence="1">
    <location>
        <begin position="22"/>
        <end position="197"/>
    </location>
</feature>
<dbReference type="Gene3D" id="6.20.240.60">
    <property type="match status" value="1"/>
</dbReference>
<evidence type="ECO:0000256" key="1">
    <source>
        <dbReference type="SAM" id="SignalP"/>
    </source>
</evidence>
<dbReference type="InterPro" id="IPR036779">
    <property type="entry name" value="LysM_dom_sf"/>
</dbReference>
<protein>
    <submittedName>
        <fullName evidence="3">Cell wall hydrolase</fullName>
    </submittedName>
</protein>
<comment type="caution">
    <text evidence="3">The sequence shown here is derived from an EMBL/GenBank/DDBJ whole genome shotgun (WGS) entry which is preliminary data.</text>
</comment>
<accession>A0ABU5J1V5</accession>
<feature type="domain" description="LysM" evidence="2">
    <location>
        <begin position="29"/>
        <end position="72"/>
    </location>
</feature>
<sequence length="197" mass="21356">MKKIKKLLVGVTLSLSLFSFNAETGSAASSYQVKAGETYWTVANKFGVSVNNLKKVNNKTSDLLFAGERIVIPKSISNADKELLARLVSAEAKGEPYAGKVAVATVVLNRVDSEDFPNSIKGVIYENVKGHYAFEPVQNGTISLAADADSKKAVEEAIAFRGQGRGSLYFFNPKTASSKWVFSREVTVTIGNHRFAK</sequence>
<evidence type="ECO:0000313" key="3">
    <source>
        <dbReference type="EMBL" id="MDZ5473379.1"/>
    </source>
</evidence>
<evidence type="ECO:0000313" key="4">
    <source>
        <dbReference type="Proteomes" id="UP001290455"/>
    </source>
</evidence>
<dbReference type="Proteomes" id="UP001290455">
    <property type="component" value="Unassembled WGS sequence"/>
</dbReference>
<dbReference type="GO" id="GO:0016787">
    <property type="term" value="F:hydrolase activity"/>
    <property type="evidence" value="ECO:0007669"/>
    <property type="project" value="UniProtKB-KW"/>
</dbReference>
<proteinExistence type="predicted"/>
<feature type="signal peptide" evidence="1">
    <location>
        <begin position="1"/>
        <end position="21"/>
    </location>
</feature>
<organism evidence="3 4">
    <name type="scientific">Robertmurraya mangrovi</name>
    <dbReference type="NCBI Taxonomy" id="3098077"/>
    <lineage>
        <taxon>Bacteria</taxon>
        <taxon>Bacillati</taxon>
        <taxon>Bacillota</taxon>
        <taxon>Bacilli</taxon>
        <taxon>Bacillales</taxon>
        <taxon>Bacillaceae</taxon>
        <taxon>Robertmurraya</taxon>
    </lineage>
</organism>
<dbReference type="PROSITE" id="PS51782">
    <property type="entry name" value="LYSM"/>
    <property type="match status" value="1"/>
</dbReference>
<evidence type="ECO:0000259" key="2">
    <source>
        <dbReference type="PROSITE" id="PS51782"/>
    </source>
</evidence>
<name>A0ABU5J1V5_9BACI</name>
<dbReference type="Gene3D" id="1.10.10.2520">
    <property type="entry name" value="Cell wall hydrolase SleB, domain 1"/>
    <property type="match status" value="1"/>
</dbReference>
<keyword evidence="4" id="KW-1185">Reference proteome</keyword>
<dbReference type="SMART" id="SM00257">
    <property type="entry name" value="LysM"/>
    <property type="match status" value="1"/>
</dbReference>
<dbReference type="EMBL" id="JAXOFX010000013">
    <property type="protein sequence ID" value="MDZ5473379.1"/>
    <property type="molecule type" value="Genomic_DNA"/>
</dbReference>
<reference evidence="3 4" key="1">
    <citation type="submission" date="2023-11" db="EMBL/GenBank/DDBJ databases">
        <title>Bacillus jintuensis, isolated from a mudflat on the Beibu Gulf coast.</title>
        <authorList>
            <person name="Li M."/>
        </authorList>
    </citation>
    <scope>NUCLEOTIDE SEQUENCE [LARGE SCALE GENOMIC DNA]</scope>
    <source>
        <strain evidence="3 4">31A1R</strain>
    </source>
</reference>
<dbReference type="InterPro" id="IPR018392">
    <property type="entry name" value="LysM"/>
</dbReference>
<keyword evidence="1" id="KW-0732">Signal</keyword>
<dbReference type="InterPro" id="IPR042047">
    <property type="entry name" value="SleB_dom1"/>
</dbReference>
<dbReference type="RefSeq" id="WP_322447677.1">
    <property type="nucleotide sequence ID" value="NZ_JAXOFX010000013.1"/>
</dbReference>
<dbReference type="InterPro" id="IPR011105">
    <property type="entry name" value="Cell_wall_hydrolase_SleB"/>
</dbReference>
<keyword evidence="3" id="KW-0378">Hydrolase</keyword>
<dbReference type="SUPFAM" id="SSF54106">
    <property type="entry name" value="LysM domain"/>
    <property type="match status" value="1"/>
</dbReference>
<dbReference type="Pfam" id="PF07486">
    <property type="entry name" value="Hydrolase_2"/>
    <property type="match status" value="1"/>
</dbReference>
<dbReference type="CDD" id="cd00118">
    <property type="entry name" value="LysM"/>
    <property type="match status" value="1"/>
</dbReference>
<dbReference type="Pfam" id="PF01476">
    <property type="entry name" value="LysM"/>
    <property type="match status" value="1"/>
</dbReference>
<dbReference type="Gene3D" id="3.10.350.10">
    <property type="entry name" value="LysM domain"/>
    <property type="match status" value="1"/>
</dbReference>